<sequence>MGLVGVDDLMALAYAVVFADSGLFDRYRAETVQQAQQAADRRFEAIAQESFLTKVTRNPEPRVMTYPEMRKAFPNINLTGLVGLYFTADIT</sequence>
<name>A0A2P1CIJ2_9CAUD</name>
<accession>A0A2P1CIJ2</accession>
<protein>
    <submittedName>
        <fullName evidence="1">Uncharacterized protein</fullName>
    </submittedName>
</protein>
<reference evidence="1 2" key="1">
    <citation type="submission" date="2018-02" db="EMBL/GenBank/DDBJ databases">
        <authorList>
            <person name="Zacj K.M."/>
            <person name="Aull H.G."/>
            <person name="Garlena R.A."/>
            <person name="Russell D.A."/>
            <person name="Pope W.H."/>
            <person name="Jacobs-Sera D."/>
            <person name="Hatfull G.F."/>
        </authorList>
    </citation>
    <scope>NUCLEOTIDE SEQUENCE [LARGE SCALE GENOMIC DNA]</scope>
</reference>
<evidence type="ECO:0000313" key="1">
    <source>
        <dbReference type="EMBL" id="AVJ51030.1"/>
    </source>
</evidence>
<dbReference type="Proteomes" id="UP000241138">
    <property type="component" value="Segment"/>
</dbReference>
<dbReference type="EMBL" id="MG944216">
    <property type="protein sequence ID" value="AVJ51030.1"/>
    <property type="molecule type" value="Genomic_DNA"/>
</dbReference>
<proteinExistence type="predicted"/>
<gene>
    <name evidence="1" type="primary">39</name>
    <name evidence="1" type="ORF">PBI_PAJAZA_39</name>
</gene>
<organism evidence="1 2">
    <name type="scientific">Microbacterium phage Pajaza</name>
    <dbReference type="NCBI Taxonomy" id="2099443"/>
    <lineage>
        <taxon>Viruses</taxon>
        <taxon>Duplodnaviria</taxon>
        <taxon>Heunggongvirae</taxon>
        <taxon>Uroviricota</taxon>
        <taxon>Caudoviricetes</taxon>
        <taxon>Pikminvirus</taxon>
        <taxon>Pikminvirus pikmin</taxon>
    </lineage>
</organism>
<evidence type="ECO:0000313" key="2">
    <source>
        <dbReference type="Proteomes" id="UP000241138"/>
    </source>
</evidence>